<gene>
    <name evidence="1" type="ORF">AG1IA_10297</name>
</gene>
<organism evidence="1 2">
    <name type="scientific">Thanatephorus cucumeris (strain AG1-IA)</name>
    <name type="common">Rice sheath blight fungus</name>
    <name type="synonym">Rhizoctonia solani</name>
    <dbReference type="NCBI Taxonomy" id="983506"/>
    <lineage>
        <taxon>Eukaryota</taxon>
        <taxon>Fungi</taxon>
        <taxon>Dikarya</taxon>
        <taxon>Basidiomycota</taxon>
        <taxon>Agaricomycotina</taxon>
        <taxon>Agaricomycetes</taxon>
        <taxon>Cantharellales</taxon>
        <taxon>Ceratobasidiaceae</taxon>
        <taxon>Rhizoctonia</taxon>
        <taxon>Rhizoctonia solani AG-1</taxon>
    </lineage>
</organism>
<protein>
    <submittedName>
        <fullName evidence="1">Uncharacterized protein</fullName>
    </submittedName>
</protein>
<dbReference type="EMBL" id="AFRT01005713">
    <property type="protein sequence ID" value="ELU35673.1"/>
    <property type="molecule type" value="Genomic_DNA"/>
</dbReference>
<reference evidence="1 2" key="1">
    <citation type="journal article" date="2013" name="Nat. Commun.">
        <title>The evolution and pathogenic mechanisms of the rice sheath blight pathogen.</title>
        <authorList>
            <person name="Zheng A."/>
            <person name="Lin R."/>
            <person name="Xu L."/>
            <person name="Qin P."/>
            <person name="Tang C."/>
            <person name="Ai P."/>
            <person name="Zhang D."/>
            <person name="Liu Y."/>
            <person name="Sun Z."/>
            <person name="Feng H."/>
            <person name="Wang Y."/>
            <person name="Chen Y."/>
            <person name="Liang X."/>
            <person name="Fu R."/>
            <person name="Li Q."/>
            <person name="Zhang J."/>
            <person name="Yu X."/>
            <person name="Xie Z."/>
            <person name="Ding L."/>
            <person name="Guan P."/>
            <person name="Tang J."/>
            <person name="Liang Y."/>
            <person name="Wang S."/>
            <person name="Deng Q."/>
            <person name="Li S."/>
            <person name="Zhu J."/>
            <person name="Wang L."/>
            <person name="Liu H."/>
            <person name="Li P."/>
        </authorList>
    </citation>
    <scope>NUCLEOTIDE SEQUENCE [LARGE SCALE GENOMIC DNA]</scope>
    <source>
        <strain evidence="2">AG-1 IA</strain>
    </source>
</reference>
<proteinExistence type="predicted"/>
<comment type="caution">
    <text evidence="1">The sequence shown here is derived from an EMBL/GenBank/DDBJ whole genome shotgun (WGS) entry which is preliminary data.</text>
</comment>
<evidence type="ECO:0000313" key="1">
    <source>
        <dbReference type="EMBL" id="ELU35673.1"/>
    </source>
</evidence>
<dbReference type="Proteomes" id="UP000011668">
    <property type="component" value="Unassembled WGS sequence"/>
</dbReference>
<name>L8WFW1_THACA</name>
<accession>L8WFW1</accession>
<evidence type="ECO:0000313" key="2">
    <source>
        <dbReference type="Proteomes" id="UP000011668"/>
    </source>
</evidence>
<keyword evidence="2" id="KW-1185">Reference proteome</keyword>
<sequence length="68" mass="7367">MPAIAYGHTLARTLYLRIDVRPYETSRASCEEGGRIVEGWADCHGPAGMQEVMVGPGVLSAVCKRYGI</sequence>
<dbReference type="AlphaFoldDB" id="L8WFW1"/>
<dbReference type="HOGENOM" id="CLU_2795695_0_0_1"/>